<dbReference type="Gene3D" id="3.10.580.10">
    <property type="entry name" value="CBS-domain"/>
    <property type="match status" value="1"/>
</dbReference>
<sequence>MRLESLGFTNVYDYVPGKADWAVNKFPMEGRAAGRRRAIQVARKSIPTCRADERLGDVSDRVRAAGHDLCIVVSGEGVVSGRLRGKAWENDPKATVEDVMELGPATIRPDVFLHDIVERLQRRRVGSILVTSYGSHEGGRLLGVLFREDVERVLAEHDGGAK</sequence>
<evidence type="ECO:0000259" key="1">
    <source>
        <dbReference type="PROSITE" id="PS51371"/>
    </source>
</evidence>
<proteinExistence type="predicted"/>
<organism evidence="2">
    <name type="scientific">marine sediment metagenome</name>
    <dbReference type="NCBI Taxonomy" id="412755"/>
    <lineage>
        <taxon>unclassified sequences</taxon>
        <taxon>metagenomes</taxon>
        <taxon>ecological metagenomes</taxon>
    </lineage>
</organism>
<reference evidence="2" key="1">
    <citation type="journal article" date="2015" name="Nature">
        <title>Complex archaea that bridge the gap between prokaryotes and eukaryotes.</title>
        <authorList>
            <person name="Spang A."/>
            <person name="Saw J.H."/>
            <person name="Jorgensen S.L."/>
            <person name="Zaremba-Niedzwiedzka K."/>
            <person name="Martijn J."/>
            <person name="Lind A.E."/>
            <person name="van Eijk R."/>
            <person name="Schleper C."/>
            <person name="Guy L."/>
            <person name="Ettema T.J."/>
        </authorList>
    </citation>
    <scope>NUCLEOTIDE SEQUENCE</scope>
</reference>
<dbReference type="InterPro" id="IPR000644">
    <property type="entry name" value="CBS_dom"/>
</dbReference>
<dbReference type="SUPFAM" id="SSF54631">
    <property type="entry name" value="CBS-domain pair"/>
    <property type="match status" value="1"/>
</dbReference>
<accession>A0A0F9NEN8</accession>
<dbReference type="PROSITE" id="PS51371">
    <property type="entry name" value="CBS"/>
    <property type="match status" value="1"/>
</dbReference>
<dbReference type="SMART" id="SM00116">
    <property type="entry name" value="CBS"/>
    <property type="match status" value="2"/>
</dbReference>
<feature type="domain" description="CBS" evidence="1">
    <location>
        <begin position="100"/>
        <end position="162"/>
    </location>
</feature>
<dbReference type="EMBL" id="LAZR01004243">
    <property type="protein sequence ID" value="KKN10447.1"/>
    <property type="molecule type" value="Genomic_DNA"/>
</dbReference>
<evidence type="ECO:0000313" key="2">
    <source>
        <dbReference type="EMBL" id="KKN10447.1"/>
    </source>
</evidence>
<dbReference type="Pfam" id="PF00571">
    <property type="entry name" value="CBS"/>
    <property type="match status" value="1"/>
</dbReference>
<gene>
    <name evidence="2" type="ORF">LCGC14_1036580</name>
</gene>
<dbReference type="AlphaFoldDB" id="A0A0F9NEN8"/>
<comment type="caution">
    <text evidence="2">The sequence shown here is derived from an EMBL/GenBank/DDBJ whole genome shotgun (WGS) entry which is preliminary data.</text>
</comment>
<dbReference type="InterPro" id="IPR046342">
    <property type="entry name" value="CBS_dom_sf"/>
</dbReference>
<protein>
    <recommendedName>
        <fullName evidence="1">CBS domain-containing protein</fullName>
    </recommendedName>
</protein>
<name>A0A0F9NEN8_9ZZZZ</name>